<evidence type="ECO:0000313" key="1">
    <source>
        <dbReference type="EMBL" id="KIM62399.1"/>
    </source>
</evidence>
<reference evidence="2" key="2">
    <citation type="submission" date="2015-01" db="EMBL/GenBank/DDBJ databases">
        <title>Evolutionary Origins and Diversification of the Mycorrhizal Mutualists.</title>
        <authorList>
            <consortium name="DOE Joint Genome Institute"/>
            <consortium name="Mycorrhizal Genomics Consortium"/>
            <person name="Kohler A."/>
            <person name="Kuo A."/>
            <person name="Nagy L.G."/>
            <person name="Floudas D."/>
            <person name="Copeland A."/>
            <person name="Barry K.W."/>
            <person name="Cichocki N."/>
            <person name="Veneault-Fourrey C."/>
            <person name="LaButti K."/>
            <person name="Lindquist E.A."/>
            <person name="Lipzen A."/>
            <person name="Lundell T."/>
            <person name="Morin E."/>
            <person name="Murat C."/>
            <person name="Riley R."/>
            <person name="Ohm R."/>
            <person name="Sun H."/>
            <person name="Tunlid A."/>
            <person name="Henrissat B."/>
            <person name="Grigoriev I.V."/>
            <person name="Hibbett D.S."/>
            <person name="Martin F."/>
        </authorList>
    </citation>
    <scope>NUCLEOTIDE SEQUENCE [LARGE SCALE GENOMIC DNA]</scope>
    <source>
        <strain evidence="2">Foug A</strain>
    </source>
</reference>
<feature type="non-terminal residue" evidence="1">
    <location>
        <position position="1"/>
    </location>
</feature>
<protein>
    <submittedName>
        <fullName evidence="1">Uncharacterized protein</fullName>
    </submittedName>
</protein>
<dbReference type="HOGENOM" id="CLU_3074491_0_0_1"/>
<dbReference type="EMBL" id="KN822043">
    <property type="protein sequence ID" value="KIM62399.1"/>
    <property type="molecule type" value="Genomic_DNA"/>
</dbReference>
<dbReference type="AlphaFoldDB" id="A0A0C3E1K0"/>
<gene>
    <name evidence="1" type="ORF">SCLCIDRAFT_1177630</name>
</gene>
<evidence type="ECO:0000313" key="2">
    <source>
        <dbReference type="Proteomes" id="UP000053989"/>
    </source>
</evidence>
<accession>A0A0C3E1K0</accession>
<keyword evidence="2" id="KW-1185">Reference proteome</keyword>
<dbReference type="Proteomes" id="UP000053989">
    <property type="component" value="Unassembled WGS sequence"/>
</dbReference>
<reference evidence="1 2" key="1">
    <citation type="submission" date="2014-04" db="EMBL/GenBank/DDBJ databases">
        <authorList>
            <consortium name="DOE Joint Genome Institute"/>
            <person name="Kuo A."/>
            <person name="Kohler A."/>
            <person name="Nagy L.G."/>
            <person name="Floudas D."/>
            <person name="Copeland A."/>
            <person name="Barry K.W."/>
            <person name="Cichocki N."/>
            <person name="Veneault-Fourrey C."/>
            <person name="LaButti K."/>
            <person name="Lindquist E.A."/>
            <person name="Lipzen A."/>
            <person name="Lundell T."/>
            <person name="Morin E."/>
            <person name="Murat C."/>
            <person name="Sun H."/>
            <person name="Tunlid A."/>
            <person name="Henrissat B."/>
            <person name="Grigoriev I.V."/>
            <person name="Hibbett D.S."/>
            <person name="Martin F."/>
            <person name="Nordberg H.P."/>
            <person name="Cantor M.N."/>
            <person name="Hua S.X."/>
        </authorList>
    </citation>
    <scope>NUCLEOTIDE SEQUENCE [LARGE SCALE GENOMIC DNA]</scope>
    <source>
        <strain evidence="1 2">Foug A</strain>
    </source>
</reference>
<dbReference type="InParanoid" id="A0A0C3E1K0"/>
<sequence>ASNLPVKSSLSFLKVNLRICNAFNGCEEILFQRSMQVALLDENTRSVIGLQQL</sequence>
<proteinExistence type="predicted"/>
<organism evidence="1 2">
    <name type="scientific">Scleroderma citrinum Foug A</name>
    <dbReference type="NCBI Taxonomy" id="1036808"/>
    <lineage>
        <taxon>Eukaryota</taxon>
        <taxon>Fungi</taxon>
        <taxon>Dikarya</taxon>
        <taxon>Basidiomycota</taxon>
        <taxon>Agaricomycotina</taxon>
        <taxon>Agaricomycetes</taxon>
        <taxon>Agaricomycetidae</taxon>
        <taxon>Boletales</taxon>
        <taxon>Sclerodermatineae</taxon>
        <taxon>Sclerodermataceae</taxon>
        <taxon>Scleroderma</taxon>
    </lineage>
</organism>
<name>A0A0C3E1K0_9AGAM</name>